<keyword evidence="3" id="KW-0238">DNA-binding</keyword>
<evidence type="ECO:0000313" key="6">
    <source>
        <dbReference type="EMBL" id="MFC3032634.1"/>
    </source>
</evidence>
<protein>
    <submittedName>
        <fullName evidence="6">LysR substrate-binding domain-containing protein</fullName>
    </submittedName>
</protein>
<keyword evidence="7" id="KW-1185">Reference proteome</keyword>
<dbReference type="InterPro" id="IPR036388">
    <property type="entry name" value="WH-like_DNA-bd_sf"/>
</dbReference>
<comment type="caution">
    <text evidence="6">The sequence shown here is derived from an EMBL/GenBank/DDBJ whole genome shotgun (WGS) entry which is preliminary data.</text>
</comment>
<gene>
    <name evidence="6" type="ORF">ACFOEE_08890</name>
</gene>
<feature type="domain" description="HTH lysR-type" evidence="5">
    <location>
        <begin position="1"/>
        <end position="57"/>
    </location>
</feature>
<proteinExistence type="inferred from homology"/>
<name>A0ABV7CJ02_9GAMM</name>
<dbReference type="InterPro" id="IPR000847">
    <property type="entry name" value="LysR_HTH_N"/>
</dbReference>
<dbReference type="Gene3D" id="1.10.10.10">
    <property type="entry name" value="Winged helix-like DNA-binding domain superfamily/Winged helix DNA-binding domain"/>
    <property type="match status" value="1"/>
</dbReference>
<dbReference type="CDD" id="cd08422">
    <property type="entry name" value="PBP2_CrgA_like"/>
    <property type="match status" value="1"/>
</dbReference>
<keyword evidence="2" id="KW-0805">Transcription regulation</keyword>
<dbReference type="InterPro" id="IPR005119">
    <property type="entry name" value="LysR_subst-bd"/>
</dbReference>
<dbReference type="SUPFAM" id="SSF46785">
    <property type="entry name" value="Winged helix' DNA-binding domain"/>
    <property type="match status" value="1"/>
</dbReference>
<keyword evidence="4" id="KW-0804">Transcription</keyword>
<evidence type="ECO:0000256" key="4">
    <source>
        <dbReference type="ARBA" id="ARBA00023163"/>
    </source>
</evidence>
<accession>A0ABV7CJ02</accession>
<evidence type="ECO:0000313" key="7">
    <source>
        <dbReference type="Proteomes" id="UP001595453"/>
    </source>
</evidence>
<sequence>MIDNIQIFLTVVEQGSFSKAGAVLGMAPSSVARNIEKLEQHFALTLFTRSTRALTLTEKGEQFIAGAEQMLQHYQQLHQLSDQTQQTVAGRLRISVLESFGRLWIAPLVTEFLTRFPEVQIDLALDNQVQDLYSGNIDLAIRIGTLADSSLIARKLVTNHTLLVAAPSYIAKYGQPTTPNDLEAHNCLCLNRGRQNTYWHFQTPQQTLRVQVKGNLTSAGGTPLLQAAIQGLGVAQLTSWMVQTALQQGELQQLLPAWRVSLNDAHDSSIYAVYVKQAFPNPLLRAFLDFLVEQLQSELS</sequence>
<evidence type="ECO:0000256" key="3">
    <source>
        <dbReference type="ARBA" id="ARBA00023125"/>
    </source>
</evidence>
<dbReference type="SUPFAM" id="SSF53850">
    <property type="entry name" value="Periplasmic binding protein-like II"/>
    <property type="match status" value="1"/>
</dbReference>
<dbReference type="Pfam" id="PF00126">
    <property type="entry name" value="HTH_1"/>
    <property type="match status" value="1"/>
</dbReference>
<comment type="similarity">
    <text evidence="1">Belongs to the LysR transcriptional regulatory family.</text>
</comment>
<evidence type="ECO:0000259" key="5">
    <source>
        <dbReference type="PROSITE" id="PS50931"/>
    </source>
</evidence>
<dbReference type="PANTHER" id="PTHR30537">
    <property type="entry name" value="HTH-TYPE TRANSCRIPTIONAL REGULATOR"/>
    <property type="match status" value="1"/>
</dbReference>
<dbReference type="Proteomes" id="UP001595453">
    <property type="component" value="Unassembled WGS sequence"/>
</dbReference>
<dbReference type="PROSITE" id="PS50931">
    <property type="entry name" value="HTH_LYSR"/>
    <property type="match status" value="1"/>
</dbReference>
<dbReference type="RefSeq" id="WP_377123329.1">
    <property type="nucleotide sequence ID" value="NZ_JBHRSD010000014.1"/>
</dbReference>
<dbReference type="Gene3D" id="3.40.190.290">
    <property type="match status" value="1"/>
</dbReference>
<evidence type="ECO:0000256" key="1">
    <source>
        <dbReference type="ARBA" id="ARBA00009437"/>
    </source>
</evidence>
<organism evidence="6 7">
    <name type="scientific">Pseudoalteromonas fenneropenaei</name>
    <dbReference type="NCBI Taxonomy" id="1737459"/>
    <lineage>
        <taxon>Bacteria</taxon>
        <taxon>Pseudomonadati</taxon>
        <taxon>Pseudomonadota</taxon>
        <taxon>Gammaproteobacteria</taxon>
        <taxon>Alteromonadales</taxon>
        <taxon>Pseudoalteromonadaceae</taxon>
        <taxon>Pseudoalteromonas</taxon>
    </lineage>
</organism>
<dbReference type="EMBL" id="JBHRSD010000014">
    <property type="protein sequence ID" value="MFC3032634.1"/>
    <property type="molecule type" value="Genomic_DNA"/>
</dbReference>
<dbReference type="PANTHER" id="PTHR30537:SF5">
    <property type="entry name" value="HTH-TYPE TRANSCRIPTIONAL ACTIVATOR TTDR-RELATED"/>
    <property type="match status" value="1"/>
</dbReference>
<reference evidence="7" key="1">
    <citation type="journal article" date="2019" name="Int. J. Syst. Evol. Microbiol.">
        <title>The Global Catalogue of Microorganisms (GCM) 10K type strain sequencing project: providing services to taxonomists for standard genome sequencing and annotation.</title>
        <authorList>
            <consortium name="The Broad Institute Genomics Platform"/>
            <consortium name="The Broad Institute Genome Sequencing Center for Infectious Disease"/>
            <person name="Wu L."/>
            <person name="Ma J."/>
        </authorList>
    </citation>
    <scope>NUCLEOTIDE SEQUENCE [LARGE SCALE GENOMIC DNA]</scope>
    <source>
        <strain evidence="7">KCTC 42730</strain>
    </source>
</reference>
<dbReference type="Pfam" id="PF03466">
    <property type="entry name" value="LysR_substrate"/>
    <property type="match status" value="1"/>
</dbReference>
<evidence type="ECO:0000256" key="2">
    <source>
        <dbReference type="ARBA" id="ARBA00023015"/>
    </source>
</evidence>
<dbReference type="InterPro" id="IPR036390">
    <property type="entry name" value="WH_DNA-bd_sf"/>
</dbReference>
<dbReference type="InterPro" id="IPR058163">
    <property type="entry name" value="LysR-type_TF_proteobact-type"/>
</dbReference>